<sequence length="234" mass="24643">MSSARSSRTAADLTARARIRDAAIRRFATEGMNASLRRVAADAGVSAALILHHFGSRAGLRTACDEHVLAEIRETKSAVLGTGGGNGGAAGVMLAQLAQVEGYAPLVGYVLRCMQSGGTLAADFVEHLVADAVAYLEEAVAAGTVRPSRGPEARARLLVEQGIGALLLQLPAHQDHLDLRELPGWLRGYMDRIALPLLELYTEPLLMDASLLDAYLATSTPAHPADPSPIRSSS</sequence>
<reference evidence="4 5" key="1">
    <citation type="submission" date="2019-05" db="EMBL/GenBank/DDBJ databases">
        <title>Georgenia *** sp. nov., and Georgenia *** sp. nov., isolated from the intestinal contents of plateau pika (Ochotona curzoniae) in the Qinghai-Tibet plateau of China.</title>
        <authorList>
            <person name="Tian Z."/>
        </authorList>
    </citation>
    <scope>NUCLEOTIDE SEQUENCE [LARGE SCALE GENOMIC DNA]</scope>
    <source>
        <strain evidence="4 5">Z443</strain>
    </source>
</reference>
<dbReference type="InterPro" id="IPR041484">
    <property type="entry name" value="TetR_C_25"/>
</dbReference>
<evidence type="ECO:0000256" key="1">
    <source>
        <dbReference type="ARBA" id="ARBA00023125"/>
    </source>
</evidence>
<dbReference type="EMBL" id="CP040915">
    <property type="protein sequence ID" value="QDC25545.1"/>
    <property type="molecule type" value="Genomic_DNA"/>
</dbReference>
<name>A0A5B8C860_9MICO</name>
<keyword evidence="1 2" id="KW-0238">DNA-binding</keyword>
<dbReference type="PROSITE" id="PS50977">
    <property type="entry name" value="HTH_TETR_2"/>
    <property type="match status" value="1"/>
</dbReference>
<dbReference type="SUPFAM" id="SSF48498">
    <property type="entry name" value="Tetracyclin repressor-like, C-terminal domain"/>
    <property type="match status" value="1"/>
</dbReference>
<proteinExistence type="predicted"/>
<gene>
    <name evidence="4" type="ORF">FE374_13840</name>
</gene>
<dbReference type="PROSITE" id="PS01234">
    <property type="entry name" value="GATB"/>
    <property type="match status" value="1"/>
</dbReference>
<dbReference type="GO" id="GO:0003677">
    <property type="term" value="F:DNA binding"/>
    <property type="evidence" value="ECO:0007669"/>
    <property type="project" value="UniProtKB-UniRule"/>
</dbReference>
<dbReference type="InterPro" id="IPR036271">
    <property type="entry name" value="Tet_transcr_reg_TetR-rel_C_sf"/>
</dbReference>
<protein>
    <submittedName>
        <fullName evidence="4">TetR family transcriptional regulator</fullName>
    </submittedName>
</protein>
<feature type="domain" description="HTH tetR-type" evidence="3">
    <location>
        <begin position="13"/>
        <end position="72"/>
    </location>
</feature>
<dbReference type="InterPro" id="IPR017958">
    <property type="entry name" value="Gln-tRNA_amidoTrfase_suB_CS"/>
</dbReference>
<feature type="DNA-binding region" description="H-T-H motif" evidence="2">
    <location>
        <begin position="35"/>
        <end position="54"/>
    </location>
</feature>
<dbReference type="RefSeq" id="WP_139929761.1">
    <property type="nucleotide sequence ID" value="NZ_CP040915.1"/>
</dbReference>
<dbReference type="Gene3D" id="1.10.357.10">
    <property type="entry name" value="Tetracycline Repressor, domain 2"/>
    <property type="match status" value="1"/>
</dbReference>
<evidence type="ECO:0000313" key="5">
    <source>
        <dbReference type="Proteomes" id="UP000314616"/>
    </source>
</evidence>
<dbReference type="OrthoDB" id="3403733at2"/>
<evidence type="ECO:0000259" key="3">
    <source>
        <dbReference type="PROSITE" id="PS50977"/>
    </source>
</evidence>
<dbReference type="GO" id="GO:0016884">
    <property type="term" value="F:carbon-nitrogen ligase activity, with glutamine as amido-N-donor"/>
    <property type="evidence" value="ECO:0007669"/>
    <property type="project" value="InterPro"/>
</dbReference>
<dbReference type="InterPro" id="IPR001647">
    <property type="entry name" value="HTH_TetR"/>
</dbReference>
<dbReference type="Pfam" id="PF17933">
    <property type="entry name" value="TetR_C_25"/>
    <property type="match status" value="1"/>
</dbReference>
<dbReference type="SUPFAM" id="SSF46689">
    <property type="entry name" value="Homeodomain-like"/>
    <property type="match status" value="1"/>
</dbReference>
<dbReference type="InterPro" id="IPR009057">
    <property type="entry name" value="Homeodomain-like_sf"/>
</dbReference>
<accession>A0A5B8C860</accession>
<dbReference type="Proteomes" id="UP000314616">
    <property type="component" value="Chromosome"/>
</dbReference>
<dbReference type="AlphaFoldDB" id="A0A5B8C860"/>
<organism evidence="4 5">
    <name type="scientific">Georgenia yuyongxinii</name>
    <dbReference type="NCBI Taxonomy" id="2589797"/>
    <lineage>
        <taxon>Bacteria</taxon>
        <taxon>Bacillati</taxon>
        <taxon>Actinomycetota</taxon>
        <taxon>Actinomycetes</taxon>
        <taxon>Micrococcales</taxon>
        <taxon>Bogoriellaceae</taxon>
        <taxon>Georgenia</taxon>
    </lineage>
</organism>
<evidence type="ECO:0000313" key="4">
    <source>
        <dbReference type="EMBL" id="QDC25545.1"/>
    </source>
</evidence>
<dbReference type="KEGG" id="gyu:FE374_13840"/>
<evidence type="ECO:0000256" key="2">
    <source>
        <dbReference type="PROSITE-ProRule" id="PRU00335"/>
    </source>
</evidence>
<dbReference type="Pfam" id="PF00440">
    <property type="entry name" value="TetR_N"/>
    <property type="match status" value="1"/>
</dbReference>